<keyword evidence="3" id="KW-1185">Reference proteome</keyword>
<feature type="transmembrane region" description="Helical" evidence="1">
    <location>
        <begin position="93"/>
        <end position="117"/>
    </location>
</feature>
<dbReference type="Proteomes" id="UP000321440">
    <property type="component" value="Unassembled WGS sequence"/>
</dbReference>
<gene>
    <name evidence="2" type="ORF">AHA02nite_12500</name>
</gene>
<dbReference type="RefSeq" id="WP_146815437.1">
    <property type="nucleotide sequence ID" value="NZ_BJYA01000005.1"/>
</dbReference>
<keyword evidence="1" id="KW-0472">Membrane</keyword>
<proteinExistence type="predicted"/>
<accession>A0A511W322</accession>
<keyword evidence="1" id="KW-0812">Transmembrane</keyword>
<comment type="caution">
    <text evidence="2">The sequence shown here is derived from an EMBL/GenBank/DDBJ whole genome shotgun (WGS) entry which is preliminary data.</text>
</comment>
<protein>
    <recommendedName>
        <fullName evidence="4">Cytochrome-c oxidase</fullName>
    </recommendedName>
</protein>
<organism evidence="2 3">
    <name type="scientific">Alkalibacillus haloalkaliphilus</name>
    <dbReference type="NCBI Taxonomy" id="94136"/>
    <lineage>
        <taxon>Bacteria</taxon>
        <taxon>Bacillati</taxon>
        <taxon>Bacillota</taxon>
        <taxon>Bacilli</taxon>
        <taxon>Bacillales</taxon>
        <taxon>Bacillaceae</taxon>
        <taxon>Alkalibacillus</taxon>
    </lineage>
</organism>
<evidence type="ECO:0000313" key="2">
    <source>
        <dbReference type="EMBL" id="GEN45474.1"/>
    </source>
</evidence>
<keyword evidence="1" id="KW-1133">Transmembrane helix</keyword>
<evidence type="ECO:0000313" key="3">
    <source>
        <dbReference type="Proteomes" id="UP000321440"/>
    </source>
</evidence>
<feature type="transmembrane region" description="Helical" evidence="1">
    <location>
        <begin position="37"/>
        <end position="56"/>
    </location>
</feature>
<evidence type="ECO:0000256" key="1">
    <source>
        <dbReference type="SAM" id="Phobius"/>
    </source>
</evidence>
<sequence length="123" mass="13430">MGIKLIKISVVYFVIGVLLGLYMSMTGQYIYTGVHAHINLLGWTSMTLAGILYLIFPKASMSGLGKVHFWLHNISLPIMMVGLFFVLAGNLHLLPLVSIGGIGVVIAVIVFALNIFINVKIEE</sequence>
<dbReference type="EMBL" id="BJYA01000005">
    <property type="protein sequence ID" value="GEN45474.1"/>
    <property type="molecule type" value="Genomic_DNA"/>
</dbReference>
<dbReference type="InterPro" id="IPR036927">
    <property type="entry name" value="Cyt_c_oxase-like_su1_sf"/>
</dbReference>
<dbReference type="AlphaFoldDB" id="A0A511W322"/>
<dbReference type="Gene3D" id="1.20.210.10">
    <property type="entry name" value="Cytochrome c oxidase-like, subunit I domain"/>
    <property type="match status" value="1"/>
</dbReference>
<dbReference type="OrthoDB" id="9808748at2"/>
<feature type="transmembrane region" description="Helical" evidence="1">
    <location>
        <begin position="12"/>
        <end position="31"/>
    </location>
</feature>
<feature type="transmembrane region" description="Helical" evidence="1">
    <location>
        <begin position="68"/>
        <end position="87"/>
    </location>
</feature>
<evidence type="ECO:0008006" key="4">
    <source>
        <dbReference type="Google" id="ProtNLM"/>
    </source>
</evidence>
<dbReference type="SUPFAM" id="SSF81442">
    <property type="entry name" value="Cytochrome c oxidase subunit I-like"/>
    <property type="match status" value="1"/>
</dbReference>
<reference evidence="2 3" key="1">
    <citation type="submission" date="2019-07" db="EMBL/GenBank/DDBJ databases">
        <title>Whole genome shotgun sequence of Alkalibacillus haloalkaliphilus NBRC 103110.</title>
        <authorList>
            <person name="Hosoyama A."/>
            <person name="Uohara A."/>
            <person name="Ohji S."/>
            <person name="Ichikawa N."/>
        </authorList>
    </citation>
    <scope>NUCLEOTIDE SEQUENCE [LARGE SCALE GENOMIC DNA]</scope>
    <source>
        <strain evidence="2 3">NBRC 103110</strain>
    </source>
</reference>
<name>A0A511W322_9BACI</name>